<dbReference type="PANTHER" id="PTHR32294">
    <property type="entry name" value="DNA POLYMERASE III SUBUNIT ALPHA"/>
    <property type="match status" value="1"/>
</dbReference>
<dbReference type="SUPFAM" id="SSF89550">
    <property type="entry name" value="PHP domain-like"/>
    <property type="match status" value="1"/>
</dbReference>
<dbReference type="EMBL" id="KX774321">
    <property type="protein sequence ID" value="AOZ63690.1"/>
    <property type="molecule type" value="Genomic_DNA"/>
</dbReference>
<proteinExistence type="predicted"/>
<dbReference type="Gene3D" id="3.20.20.140">
    <property type="entry name" value="Metal-dependent hydrolases"/>
    <property type="match status" value="1"/>
</dbReference>
<organism evidence="2 3">
    <name type="scientific">Rhodococcus phage Weasels2</name>
    <dbReference type="NCBI Taxonomy" id="1897437"/>
    <lineage>
        <taxon>Viruses</taxon>
        <taxon>Duplodnaviria</taxon>
        <taxon>Heunggongvirae</taxon>
        <taxon>Uroviricota</taxon>
        <taxon>Caudoviricetes</taxon>
        <taxon>Weaselvirus</taxon>
        <taxon>Weaselvirus weasel</taxon>
    </lineage>
</organism>
<dbReference type="Pfam" id="PF02811">
    <property type="entry name" value="PHP"/>
    <property type="match status" value="1"/>
</dbReference>
<dbReference type="InterPro" id="IPR016195">
    <property type="entry name" value="Pol/histidinol_Pase-like"/>
</dbReference>
<feature type="domain" description="Polymerase/histidinol phosphatase N-terminal" evidence="1">
    <location>
        <begin position="7"/>
        <end position="74"/>
    </location>
</feature>
<dbReference type="OrthoDB" id="15217at10239"/>
<name>A0A1I9SA84_9CAUD</name>
<evidence type="ECO:0000313" key="2">
    <source>
        <dbReference type="EMBL" id="AOZ63690.1"/>
    </source>
</evidence>
<sequence>MTFIDYAELHMHTDFSLLDGTSDSRQYCSRAQELGIETLAITDHSTCAGHRNHLKTCDEFNIKAILGCEIHFTEDRFDKRSKAKRQDGEETELYYHMIVLAKNDNGLKNLYAMERAAWLEGFYSKPRVDFELLEQYHEDLIITTACVSGPISRNIINEKEETALKWLYRLKDVFKDDLYMELQDHNEAIAPGLNKKLIEMADREQVKIIATRDCHHADPDKLWLQEAALILNTKPKFNKDFDRSKMATMELLEKFNYLYPERKMTFETAEVHLAAAEFTNQKFLAQNIDRPDLFSNTIEIADKIG</sequence>
<dbReference type="InterPro" id="IPR004805">
    <property type="entry name" value="DnaE2/DnaE/PolC"/>
</dbReference>
<accession>A0A1I9SA84</accession>
<evidence type="ECO:0000259" key="1">
    <source>
        <dbReference type="SMART" id="SM00481"/>
    </source>
</evidence>
<protein>
    <submittedName>
        <fullName evidence="2">DNA polymerase III alpha</fullName>
    </submittedName>
</protein>
<dbReference type="Proteomes" id="UP000224902">
    <property type="component" value="Segment"/>
</dbReference>
<dbReference type="GO" id="GO:0008408">
    <property type="term" value="F:3'-5' exonuclease activity"/>
    <property type="evidence" value="ECO:0007669"/>
    <property type="project" value="InterPro"/>
</dbReference>
<dbReference type="InterPro" id="IPR004013">
    <property type="entry name" value="PHP_dom"/>
</dbReference>
<dbReference type="InterPro" id="IPR003141">
    <property type="entry name" value="Pol/His_phosphatase_N"/>
</dbReference>
<dbReference type="GO" id="GO:0006260">
    <property type="term" value="P:DNA replication"/>
    <property type="evidence" value="ECO:0007669"/>
    <property type="project" value="InterPro"/>
</dbReference>
<dbReference type="SMART" id="SM00481">
    <property type="entry name" value="POLIIIAc"/>
    <property type="match status" value="1"/>
</dbReference>
<gene>
    <name evidence="2" type="ORF">SEA_WEASELS2_101</name>
</gene>
<evidence type="ECO:0000313" key="3">
    <source>
        <dbReference type="Proteomes" id="UP000224902"/>
    </source>
</evidence>
<reference evidence="3" key="1">
    <citation type="submission" date="2016-08" db="EMBL/GenBank/DDBJ databases">
        <authorList>
            <person name="Seilhamer J.J."/>
        </authorList>
    </citation>
    <scope>NUCLEOTIDE SEQUENCE [LARGE SCALE GENOMIC DNA]</scope>
</reference>
<keyword evidence="3" id="KW-1185">Reference proteome</keyword>